<name>A0A1N6M323_9VIBR</name>
<reference evidence="2 3" key="1">
    <citation type="submission" date="2016-12" db="EMBL/GenBank/DDBJ databases">
        <authorList>
            <person name="Song W.-J."/>
            <person name="Kurnit D.M."/>
        </authorList>
    </citation>
    <scope>NUCLEOTIDE SEQUENCE [LARGE SCALE GENOMIC DNA]</scope>
    <source>
        <strain evidence="2 3">CECT 9026</strain>
    </source>
</reference>
<dbReference type="AlphaFoldDB" id="A0A1N6M323"/>
<feature type="transmembrane region" description="Helical" evidence="1">
    <location>
        <begin position="20"/>
        <end position="39"/>
    </location>
</feature>
<gene>
    <name evidence="2" type="ORF">VSP9026_01483</name>
</gene>
<evidence type="ECO:0000256" key="1">
    <source>
        <dbReference type="SAM" id="Phobius"/>
    </source>
</evidence>
<dbReference type="EMBL" id="FSSB01000010">
    <property type="protein sequence ID" value="SIO93805.1"/>
    <property type="molecule type" value="Genomic_DNA"/>
</dbReference>
<accession>A0A1N6M323</accession>
<protein>
    <recommendedName>
        <fullName evidence="4">Phage abortive infection protein</fullName>
    </recommendedName>
</protein>
<sequence>MLGAIIGGAMNVFVDIGAAWLSAIAAIIAAFGAIFAANFTRKTLTFLTKQHEDQQALQRIQMYQSHKEAFMKLLDELEQTYENRYKFTDRDRFYRSIFPENNFNNFSTSVDIKQKGSSGELSDKIACYQILVREILTYTSVDFNKLDNIVTWVMRLKNQLHIVKIKKYKSGDVILDDKMLFSNIFYINREVHHFKYILDNLIIFTGNTFLEKNKPYIFPYSDLLDYCLLYSGPRGLKVYFNNELLVKTLYAVRDHAFRYRDEENATSDHEAIFTKLSDLFKEDTELDEKLGNTNYVYNLIDSCIKYLYNHKLDGHSSLSVQRSKFINNLSDAQKELIAKKDR</sequence>
<evidence type="ECO:0000313" key="3">
    <source>
        <dbReference type="Proteomes" id="UP000184774"/>
    </source>
</evidence>
<evidence type="ECO:0000313" key="2">
    <source>
        <dbReference type="EMBL" id="SIO93805.1"/>
    </source>
</evidence>
<evidence type="ECO:0008006" key="4">
    <source>
        <dbReference type="Google" id="ProtNLM"/>
    </source>
</evidence>
<keyword evidence="1" id="KW-0472">Membrane</keyword>
<keyword evidence="1" id="KW-0812">Transmembrane</keyword>
<dbReference type="Proteomes" id="UP000184774">
    <property type="component" value="Unassembled WGS sequence"/>
</dbReference>
<keyword evidence="1" id="KW-1133">Transmembrane helix</keyword>
<organism evidence="2 3">
    <name type="scientific">Vibrio spartinae</name>
    <dbReference type="NCBI Taxonomy" id="1918945"/>
    <lineage>
        <taxon>Bacteria</taxon>
        <taxon>Pseudomonadati</taxon>
        <taxon>Pseudomonadota</taxon>
        <taxon>Gammaproteobacteria</taxon>
        <taxon>Vibrionales</taxon>
        <taxon>Vibrionaceae</taxon>
        <taxon>Vibrio</taxon>
    </lineage>
</organism>
<proteinExistence type="predicted"/>